<dbReference type="EMBL" id="CP113520">
    <property type="protein sequence ID" value="WAJ27397.1"/>
    <property type="molecule type" value="Genomic_DNA"/>
</dbReference>
<sequence length="77" mass="8231">MIFPGQSRAARGLLEWSQTNLAEAAGVSLSTVRDFESGKRTPVPNNLRAMVDALEKAGVILIPENGEGAGVRLRKDP</sequence>
<organism evidence="1 2">
    <name type="scientific">Antarcticirhabdus aurantiaca</name>
    <dbReference type="NCBI Taxonomy" id="2606717"/>
    <lineage>
        <taxon>Bacteria</taxon>
        <taxon>Pseudomonadati</taxon>
        <taxon>Pseudomonadota</taxon>
        <taxon>Alphaproteobacteria</taxon>
        <taxon>Hyphomicrobiales</taxon>
        <taxon>Aurantimonadaceae</taxon>
        <taxon>Antarcticirhabdus</taxon>
    </lineage>
</organism>
<name>A0ACD4NKT9_9HYPH</name>
<proteinExistence type="predicted"/>
<evidence type="ECO:0000313" key="1">
    <source>
        <dbReference type="EMBL" id="WAJ27397.1"/>
    </source>
</evidence>
<dbReference type="Proteomes" id="UP001163223">
    <property type="component" value="Chromosome"/>
</dbReference>
<gene>
    <name evidence="1" type="ORF">OXU80_21505</name>
</gene>
<protein>
    <submittedName>
        <fullName evidence="1">Helix-turn-helix transcriptional regulator</fullName>
    </submittedName>
</protein>
<accession>A0ACD4NKT9</accession>
<reference evidence="1" key="1">
    <citation type="submission" date="2022-11" db="EMBL/GenBank/DDBJ databases">
        <title>beta-Carotene-producing bacterium, Jeongeuplla avenae sp. nov., alleviates the salt stress of Arabidopsis seedlings.</title>
        <authorList>
            <person name="Jiang L."/>
            <person name="Lee J."/>
        </authorList>
    </citation>
    <scope>NUCLEOTIDE SEQUENCE</scope>
    <source>
        <strain evidence="1">DY_R2A_6</strain>
    </source>
</reference>
<keyword evidence="2" id="KW-1185">Reference proteome</keyword>
<evidence type="ECO:0000313" key="2">
    <source>
        <dbReference type="Proteomes" id="UP001163223"/>
    </source>
</evidence>